<dbReference type="SMART" id="SM00662">
    <property type="entry name" value="RPOLD"/>
    <property type="match status" value="1"/>
</dbReference>
<dbReference type="InterPro" id="IPR036643">
    <property type="entry name" value="RNApol_insert_sf"/>
</dbReference>
<dbReference type="GO" id="GO:0006351">
    <property type="term" value="P:DNA-templated transcription"/>
    <property type="evidence" value="ECO:0007669"/>
    <property type="project" value="InterPro"/>
</dbReference>
<evidence type="ECO:0000259" key="3">
    <source>
        <dbReference type="SMART" id="SM00662"/>
    </source>
</evidence>
<dbReference type="GO" id="GO:0046983">
    <property type="term" value="F:protein dimerization activity"/>
    <property type="evidence" value="ECO:0007669"/>
    <property type="project" value="InterPro"/>
</dbReference>
<dbReference type="InterPro" id="IPR011262">
    <property type="entry name" value="DNA-dir_RNA_pol_insert"/>
</dbReference>
<evidence type="ECO:0000313" key="4">
    <source>
        <dbReference type="EMBL" id="XBT18806.1"/>
    </source>
</evidence>
<dbReference type="Pfam" id="PF01193">
    <property type="entry name" value="RNA_pol_L"/>
    <property type="match status" value="1"/>
</dbReference>
<dbReference type="InterPro" id="IPR011263">
    <property type="entry name" value="DNA-dir_RNA_pol_RpoA/D/Rpb3"/>
</dbReference>
<dbReference type="Gene3D" id="2.170.120.12">
    <property type="entry name" value="DNA-directed RNA polymerase, insert domain"/>
    <property type="match status" value="1"/>
</dbReference>
<keyword evidence="1" id="KW-0240">DNA-directed RNA polymerase</keyword>
<evidence type="ECO:0000256" key="2">
    <source>
        <dbReference type="ARBA" id="ARBA00023163"/>
    </source>
</evidence>
<accession>A0AAU7QST5</accession>
<dbReference type="AlphaFoldDB" id="A0AAU7QST5"/>
<organism evidence="4">
    <name type="scientific">Candidatus Shikimatogenerans sp. AspAUS03</name>
    <dbReference type="NCBI Taxonomy" id="3158563"/>
    <lineage>
        <taxon>Bacteria</taxon>
        <taxon>Pseudomonadati</taxon>
        <taxon>Bacteroidota</taxon>
        <taxon>Flavobacteriia</taxon>
        <taxon>Flavobacteriales</taxon>
        <taxon>Candidatus Shikimatogenerans</taxon>
    </lineage>
</organism>
<dbReference type="InterPro" id="IPR036603">
    <property type="entry name" value="RBP11-like"/>
</dbReference>
<evidence type="ECO:0000256" key="1">
    <source>
        <dbReference type="ARBA" id="ARBA00022478"/>
    </source>
</evidence>
<gene>
    <name evidence="4" type="ORF">ABPD24_00605</name>
</gene>
<sequence>MNNYFIKVKKKKENYLIKNLDKNLGITIGNSLRRILITSLSGYSVSAIYIENVYHEYQSIKGIYEDIIDFIIRLKKLKIKIKKNKNINKQDLYIININLINKKKFYAKDIEKFTDEFFILNKKFLLLNFSKNIKFNFKIFITYGKGYVTSNENNIINEYQKKKKINLIKMDSSYSPVINVVYKIKKHIDNEDLYIKIKTNKTISSTKLLVKTLNILNSIYCNIIKCINKNFFFIKNFLYFKLKYLLYFKKDIYLYLKSKKIIYIKDLIKNYKILILSLKDKETLNLIKLIYTKYKYET</sequence>
<dbReference type="Pfam" id="PF01000">
    <property type="entry name" value="RNA_pol_A_bac"/>
    <property type="match status" value="1"/>
</dbReference>
<keyword evidence="2" id="KW-0804">Transcription</keyword>
<name>A0AAU7QST5_9FLAO</name>
<dbReference type="EMBL" id="CP157897">
    <property type="protein sequence ID" value="XBT18806.1"/>
    <property type="molecule type" value="Genomic_DNA"/>
</dbReference>
<dbReference type="GO" id="GO:0003899">
    <property type="term" value="F:DNA-directed RNA polymerase activity"/>
    <property type="evidence" value="ECO:0007669"/>
    <property type="project" value="InterPro"/>
</dbReference>
<protein>
    <recommendedName>
        <fullName evidence="3">DNA-directed RNA polymerase RpoA/D/Rpb3-type domain-containing protein</fullName>
    </recommendedName>
</protein>
<dbReference type="Gene3D" id="3.30.1360.10">
    <property type="entry name" value="RNA polymerase, RBP11-like subunit"/>
    <property type="match status" value="1"/>
</dbReference>
<dbReference type="SUPFAM" id="SSF56553">
    <property type="entry name" value="Insert subdomain of RNA polymerase alpha subunit"/>
    <property type="match status" value="1"/>
</dbReference>
<feature type="domain" description="DNA-directed RNA polymerase RpoA/D/Rpb3-type" evidence="3">
    <location>
        <begin position="22"/>
        <end position="226"/>
    </location>
</feature>
<dbReference type="GO" id="GO:0000428">
    <property type="term" value="C:DNA-directed RNA polymerase complex"/>
    <property type="evidence" value="ECO:0007669"/>
    <property type="project" value="UniProtKB-KW"/>
</dbReference>
<reference evidence="4" key="1">
    <citation type="submission" date="2024-06" db="EMBL/GenBank/DDBJ databases">
        <title>Diversity, functionality, and evolutionary history of bacterial symbionts in false click beetles (Coleoptera, Throscidae).</title>
        <authorList>
            <person name="Wierz J.C."/>
            <person name="Malm H."/>
            <person name="Kaltenpoth M."/>
            <person name="Engl T."/>
        </authorList>
    </citation>
    <scope>NUCLEOTIDE SEQUENCE</scope>
    <source>
        <strain evidence="4">AspAUS03</strain>
    </source>
</reference>
<proteinExistence type="predicted"/>
<dbReference type="SUPFAM" id="SSF55257">
    <property type="entry name" value="RBP11-like subunits of RNA polymerase"/>
    <property type="match status" value="1"/>
</dbReference>